<proteinExistence type="predicted"/>
<evidence type="ECO:0000259" key="2">
    <source>
        <dbReference type="Pfam" id="PF20153"/>
    </source>
</evidence>
<gene>
    <name evidence="3" type="ORF">ARMGADRAFT_950088</name>
</gene>
<dbReference type="OMA" id="ATTRNTW"/>
<dbReference type="Pfam" id="PF20153">
    <property type="entry name" value="DUF6535"/>
    <property type="match status" value="1"/>
</dbReference>
<evidence type="ECO:0000313" key="3">
    <source>
        <dbReference type="EMBL" id="PBK80065.1"/>
    </source>
</evidence>
<keyword evidence="4" id="KW-1185">Reference proteome</keyword>
<protein>
    <recommendedName>
        <fullName evidence="2">DUF6535 domain-containing protein</fullName>
    </recommendedName>
</protein>
<sequence>MNNLAHYQRYAPSQPLEETAPTSSIWRAYLDESLIYDNEMLGNKRGQVNILLVFAGLFSAIVSTFIAQSSENLQPDYQQLSAYLLFDQINIQRAIANGTSLDRITTSGADPTAHFTPKYLDSWINALWLTSLTLSLATALFAMLADEWYCHYLSPVAGDPQVRSRTRHLRYKGLLNWRVSSCIGLLPLMLHLSLFLFFVGLFLSLIP</sequence>
<feature type="transmembrane region" description="Helical" evidence="1">
    <location>
        <begin position="175"/>
        <end position="206"/>
    </location>
</feature>
<keyword evidence="1" id="KW-0472">Membrane</keyword>
<dbReference type="AlphaFoldDB" id="A0A2H3CAF4"/>
<feature type="transmembrane region" description="Helical" evidence="1">
    <location>
        <begin position="48"/>
        <end position="67"/>
    </location>
</feature>
<dbReference type="Proteomes" id="UP000217790">
    <property type="component" value="Unassembled WGS sequence"/>
</dbReference>
<reference evidence="4" key="1">
    <citation type="journal article" date="2017" name="Nat. Ecol. Evol.">
        <title>Genome expansion and lineage-specific genetic innovations in the forest pathogenic fungi Armillaria.</title>
        <authorList>
            <person name="Sipos G."/>
            <person name="Prasanna A.N."/>
            <person name="Walter M.C."/>
            <person name="O'Connor E."/>
            <person name="Balint B."/>
            <person name="Krizsan K."/>
            <person name="Kiss B."/>
            <person name="Hess J."/>
            <person name="Varga T."/>
            <person name="Slot J."/>
            <person name="Riley R."/>
            <person name="Boka B."/>
            <person name="Rigling D."/>
            <person name="Barry K."/>
            <person name="Lee J."/>
            <person name="Mihaltcheva S."/>
            <person name="LaButti K."/>
            <person name="Lipzen A."/>
            <person name="Waldron R."/>
            <person name="Moloney N.M."/>
            <person name="Sperisen C."/>
            <person name="Kredics L."/>
            <person name="Vagvoelgyi C."/>
            <person name="Patrignani A."/>
            <person name="Fitzpatrick D."/>
            <person name="Nagy I."/>
            <person name="Doyle S."/>
            <person name="Anderson J.B."/>
            <person name="Grigoriev I.V."/>
            <person name="Gueldener U."/>
            <person name="Muensterkoetter M."/>
            <person name="Nagy L.G."/>
        </authorList>
    </citation>
    <scope>NUCLEOTIDE SEQUENCE [LARGE SCALE GENOMIC DNA]</scope>
    <source>
        <strain evidence="4">Ar21-2</strain>
    </source>
</reference>
<dbReference type="InterPro" id="IPR045338">
    <property type="entry name" value="DUF6535"/>
</dbReference>
<feature type="non-terminal residue" evidence="3">
    <location>
        <position position="207"/>
    </location>
</feature>
<dbReference type="OrthoDB" id="2930452at2759"/>
<feature type="domain" description="DUF6535" evidence="2">
    <location>
        <begin position="26"/>
        <end position="206"/>
    </location>
</feature>
<organism evidence="3 4">
    <name type="scientific">Armillaria gallica</name>
    <name type="common">Bulbous honey fungus</name>
    <name type="synonym">Armillaria bulbosa</name>
    <dbReference type="NCBI Taxonomy" id="47427"/>
    <lineage>
        <taxon>Eukaryota</taxon>
        <taxon>Fungi</taxon>
        <taxon>Dikarya</taxon>
        <taxon>Basidiomycota</taxon>
        <taxon>Agaricomycotina</taxon>
        <taxon>Agaricomycetes</taxon>
        <taxon>Agaricomycetidae</taxon>
        <taxon>Agaricales</taxon>
        <taxon>Marasmiineae</taxon>
        <taxon>Physalacriaceae</taxon>
        <taxon>Armillaria</taxon>
    </lineage>
</organism>
<keyword evidence="1" id="KW-0812">Transmembrane</keyword>
<feature type="transmembrane region" description="Helical" evidence="1">
    <location>
        <begin position="126"/>
        <end position="145"/>
    </location>
</feature>
<evidence type="ECO:0000313" key="4">
    <source>
        <dbReference type="Proteomes" id="UP000217790"/>
    </source>
</evidence>
<name>A0A2H3CAF4_ARMGA</name>
<keyword evidence="1" id="KW-1133">Transmembrane helix</keyword>
<dbReference type="InParanoid" id="A0A2H3CAF4"/>
<accession>A0A2H3CAF4</accession>
<evidence type="ECO:0000256" key="1">
    <source>
        <dbReference type="SAM" id="Phobius"/>
    </source>
</evidence>
<dbReference type="EMBL" id="KZ293753">
    <property type="protein sequence ID" value="PBK80065.1"/>
    <property type="molecule type" value="Genomic_DNA"/>
</dbReference>